<evidence type="ECO:0000256" key="3">
    <source>
        <dbReference type="ARBA" id="ARBA00023136"/>
    </source>
</evidence>
<dbReference type="SUPFAM" id="SSF48726">
    <property type="entry name" value="Immunoglobulin"/>
    <property type="match status" value="2"/>
</dbReference>
<dbReference type="InterPro" id="IPR036179">
    <property type="entry name" value="Ig-like_dom_sf"/>
</dbReference>
<feature type="transmembrane region" description="Helical" evidence="4">
    <location>
        <begin position="272"/>
        <end position="293"/>
    </location>
</feature>
<dbReference type="Proteomes" id="UP001591681">
    <property type="component" value="Unassembled WGS sequence"/>
</dbReference>
<comment type="caution">
    <text evidence="7">The sequence shown here is derived from an EMBL/GenBank/DDBJ whole genome shotgun (WGS) entry which is preliminary data.</text>
</comment>
<dbReference type="CDD" id="cd05716">
    <property type="entry name" value="IgV_pIgR_like"/>
    <property type="match status" value="2"/>
</dbReference>
<keyword evidence="2 4" id="KW-0812">Transmembrane</keyword>
<protein>
    <recommendedName>
        <fullName evidence="6">Ig-like domain-containing protein</fullName>
    </recommendedName>
</protein>
<keyword evidence="5" id="KW-0732">Signal</keyword>
<dbReference type="PANTHER" id="PTHR11860">
    <property type="entry name" value="POLYMERIC-IMMUNOGLOBULIN RECEPTOR"/>
    <property type="match status" value="1"/>
</dbReference>
<evidence type="ECO:0000313" key="7">
    <source>
        <dbReference type="EMBL" id="KAL2097065.1"/>
    </source>
</evidence>
<feature type="domain" description="Ig-like" evidence="6">
    <location>
        <begin position="144"/>
        <end position="225"/>
    </location>
</feature>
<dbReference type="GO" id="GO:0016020">
    <property type="term" value="C:membrane"/>
    <property type="evidence" value="ECO:0007669"/>
    <property type="project" value="UniProtKB-SubCell"/>
</dbReference>
<dbReference type="Gene3D" id="2.60.40.10">
    <property type="entry name" value="Immunoglobulins"/>
    <property type="match status" value="2"/>
</dbReference>
<reference evidence="7 8" key="1">
    <citation type="submission" date="2024-09" db="EMBL/GenBank/DDBJ databases">
        <title>A chromosome-level genome assembly of Gray's grenadier anchovy, Coilia grayii.</title>
        <authorList>
            <person name="Fu Z."/>
        </authorList>
    </citation>
    <scope>NUCLEOTIDE SEQUENCE [LARGE SCALE GENOMIC DNA]</scope>
    <source>
        <strain evidence="7">G4</strain>
        <tissue evidence="7">Muscle</tissue>
    </source>
</reference>
<feature type="chain" id="PRO_5044806143" description="Ig-like domain-containing protein" evidence="5">
    <location>
        <begin position="21"/>
        <end position="351"/>
    </location>
</feature>
<dbReference type="AlphaFoldDB" id="A0ABD1KD44"/>
<proteinExistence type="predicted"/>
<dbReference type="SMART" id="SM00409">
    <property type="entry name" value="IG"/>
    <property type="match status" value="2"/>
</dbReference>
<dbReference type="PANTHER" id="PTHR11860:SF87">
    <property type="entry name" value="CMRF35-LIKE MOLECULE 8"/>
    <property type="match status" value="1"/>
</dbReference>
<keyword evidence="4" id="KW-1133">Transmembrane helix</keyword>
<evidence type="ECO:0000313" key="8">
    <source>
        <dbReference type="Proteomes" id="UP001591681"/>
    </source>
</evidence>
<evidence type="ECO:0000256" key="1">
    <source>
        <dbReference type="ARBA" id="ARBA00004370"/>
    </source>
</evidence>
<gene>
    <name evidence="7" type="ORF">ACEWY4_006272</name>
</gene>
<evidence type="ECO:0000256" key="2">
    <source>
        <dbReference type="ARBA" id="ARBA00022692"/>
    </source>
</evidence>
<dbReference type="PROSITE" id="PS50835">
    <property type="entry name" value="IG_LIKE"/>
    <property type="match status" value="1"/>
</dbReference>
<keyword evidence="8" id="KW-1185">Reference proteome</keyword>
<evidence type="ECO:0000256" key="5">
    <source>
        <dbReference type="SAM" id="SignalP"/>
    </source>
</evidence>
<dbReference type="EMBL" id="JBHFQA010000006">
    <property type="protein sequence ID" value="KAL2097065.1"/>
    <property type="molecule type" value="Genomic_DNA"/>
</dbReference>
<evidence type="ECO:0000256" key="4">
    <source>
        <dbReference type="SAM" id="Phobius"/>
    </source>
</evidence>
<dbReference type="InterPro" id="IPR013106">
    <property type="entry name" value="Ig_V-set"/>
</dbReference>
<dbReference type="InterPro" id="IPR050671">
    <property type="entry name" value="CD300_family_receptors"/>
</dbReference>
<evidence type="ECO:0000259" key="6">
    <source>
        <dbReference type="PROSITE" id="PS50835"/>
    </source>
</evidence>
<organism evidence="7 8">
    <name type="scientific">Coilia grayii</name>
    <name type="common">Gray's grenadier anchovy</name>
    <dbReference type="NCBI Taxonomy" id="363190"/>
    <lineage>
        <taxon>Eukaryota</taxon>
        <taxon>Metazoa</taxon>
        <taxon>Chordata</taxon>
        <taxon>Craniata</taxon>
        <taxon>Vertebrata</taxon>
        <taxon>Euteleostomi</taxon>
        <taxon>Actinopterygii</taxon>
        <taxon>Neopterygii</taxon>
        <taxon>Teleostei</taxon>
        <taxon>Clupei</taxon>
        <taxon>Clupeiformes</taxon>
        <taxon>Clupeoidei</taxon>
        <taxon>Engraulidae</taxon>
        <taxon>Coilinae</taxon>
        <taxon>Coilia</taxon>
    </lineage>
</organism>
<name>A0ABD1KD44_9TELE</name>
<dbReference type="InterPro" id="IPR013783">
    <property type="entry name" value="Ig-like_fold"/>
</dbReference>
<dbReference type="InterPro" id="IPR007110">
    <property type="entry name" value="Ig-like_dom"/>
</dbReference>
<accession>A0ABD1KD44</accession>
<sequence>MTHLSFSCLFFLLQLSGSSALVVTPGDLAVLEGRSVTIPCHYDPQYIHHIKYFCQGRVKDFCTTLARSHDTGDAETEGRRVSIFDDPTQLVFTVIMMNMTEKESGYYWCGVEVGGIWHADDASSFHISIVHGMSVINTVVHGEEGDSITVECQYSIRHRESDKKWCRSGDWGSCVKTDYNGTFRNEVVVIQDDRRGAFTVTLMNVQKRDTGWYWCASGEQQVAIRVMVTPRVTTTVYTATPTTAINPTSLVTEETSLAPGAPPVRELVHQHAWIPSFVICLALLLLLMGILAIHKLWKHYKRTQAAKQNEEVESSLAACPMREEDRKETTIIFLNPSTQQLQVLGRDKFNF</sequence>
<dbReference type="InterPro" id="IPR003599">
    <property type="entry name" value="Ig_sub"/>
</dbReference>
<feature type="signal peptide" evidence="5">
    <location>
        <begin position="1"/>
        <end position="20"/>
    </location>
</feature>
<keyword evidence="3 4" id="KW-0472">Membrane</keyword>
<comment type="subcellular location">
    <subcellularLocation>
        <location evidence="1">Membrane</location>
    </subcellularLocation>
</comment>
<dbReference type="Pfam" id="PF07686">
    <property type="entry name" value="V-set"/>
    <property type="match status" value="2"/>
</dbReference>